<proteinExistence type="predicted"/>
<evidence type="ECO:0000259" key="1">
    <source>
        <dbReference type="Pfam" id="PF24691"/>
    </source>
</evidence>
<accession>A0A1R1BL95</accession>
<dbReference type="OrthoDB" id="8552614at2"/>
<evidence type="ECO:0000313" key="2">
    <source>
        <dbReference type="EMBL" id="OMF10609.1"/>
    </source>
</evidence>
<dbReference type="Pfam" id="PF24691">
    <property type="entry name" value="TreTu_C"/>
    <property type="match status" value="1"/>
</dbReference>
<protein>
    <recommendedName>
        <fullName evidence="1">TreTu toxin C-terminal domain-containing protein</fullName>
    </recommendedName>
</protein>
<feature type="domain" description="TreTu toxin C-terminal" evidence="1">
    <location>
        <begin position="1"/>
        <end position="91"/>
    </location>
</feature>
<gene>
    <name evidence="2" type="ORF">BK131_23630</name>
</gene>
<evidence type="ECO:0000313" key="3">
    <source>
        <dbReference type="Proteomes" id="UP000187134"/>
    </source>
</evidence>
<organism evidence="2 3">
    <name type="scientific">Paenibacillus amylolyticus</name>
    <dbReference type="NCBI Taxonomy" id="1451"/>
    <lineage>
        <taxon>Bacteria</taxon>
        <taxon>Bacillati</taxon>
        <taxon>Bacillota</taxon>
        <taxon>Bacilli</taxon>
        <taxon>Bacillales</taxon>
        <taxon>Paenibacillaceae</taxon>
        <taxon>Paenibacillus</taxon>
    </lineage>
</organism>
<reference evidence="2 3" key="1">
    <citation type="submission" date="2016-11" db="EMBL/GenBank/DDBJ databases">
        <title>Paenibacillus species isolates.</title>
        <authorList>
            <person name="Beno S.M."/>
        </authorList>
    </citation>
    <scope>NUCLEOTIDE SEQUENCE [LARGE SCALE GENOMIC DNA]</scope>
    <source>
        <strain evidence="2 3">FSL H8-0246</strain>
    </source>
</reference>
<sequence length="98" mass="10748">MSTQEYNNMCNTGLVQESFTGTTHVADPANSQSFYRQAKNGSLYAEFNVPENSVKKTGEGWSKILGPKSAEGRLNARKGNPFPGMPPATIIERIRTKP</sequence>
<dbReference type="AlphaFoldDB" id="A0A1R1BL95"/>
<dbReference type="Proteomes" id="UP000187134">
    <property type="component" value="Unassembled WGS sequence"/>
</dbReference>
<dbReference type="EMBL" id="MRTJ01000013">
    <property type="protein sequence ID" value="OMF10609.1"/>
    <property type="molecule type" value="Genomic_DNA"/>
</dbReference>
<comment type="caution">
    <text evidence="2">The sequence shown here is derived from an EMBL/GenBank/DDBJ whole genome shotgun (WGS) entry which is preliminary data.</text>
</comment>
<name>A0A1R1BL95_PAEAM</name>
<dbReference type="InterPro" id="IPR057938">
    <property type="entry name" value="TreTu_C"/>
</dbReference>